<organism evidence="2 3">
    <name type="scientific">Hymenoscyphus albidus</name>
    <dbReference type="NCBI Taxonomy" id="595503"/>
    <lineage>
        <taxon>Eukaryota</taxon>
        <taxon>Fungi</taxon>
        <taxon>Dikarya</taxon>
        <taxon>Ascomycota</taxon>
        <taxon>Pezizomycotina</taxon>
        <taxon>Leotiomycetes</taxon>
        <taxon>Helotiales</taxon>
        <taxon>Helotiaceae</taxon>
        <taxon>Hymenoscyphus</taxon>
    </lineage>
</organism>
<name>A0A9N9LJY7_9HELO</name>
<proteinExistence type="predicted"/>
<comment type="caution">
    <text evidence="2">The sequence shown here is derived from an EMBL/GenBank/DDBJ whole genome shotgun (WGS) entry which is preliminary data.</text>
</comment>
<keyword evidence="1" id="KW-0732">Signal</keyword>
<feature type="chain" id="PRO_5040255677" evidence="1">
    <location>
        <begin position="20"/>
        <end position="97"/>
    </location>
</feature>
<gene>
    <name evidence="2" type="ORF">HYALB_00012511</name>
</gene>
<dbReference type="Proteomes" id="UP000701801">
    <property type="component" value="Unassembled WGS sequence"/>
</dbReference>
<evidence type="ECO:0000256" key="1">
    <source>
        <dbReference type="SAM" id="SignalP"/>
    </source>
</evidence>
<evidence type="ECO:0000313" key="2">
    <source>
        <dbReference type="EMBL" id="CAG8976805.1"/>
    </source>
</evidence>
<feature type="signal peptide" evidence="1">
    <location>
        <begin position="1"/>
        <end position="19"/>
    </location>
</feature>
<evidence type="ECO:0000313" key="3">
    <source>
        <dbReference type="Proteomes" id="UP000701801"/>
    </source>
</evidence>
<dbReference type="AlphaFoldDB" id="A0A9N9LJY7"/>
<dbReference type="EMBL" id="CAJVRM010000192">
    <property type="protein sequence ID" value="CAG8976805.1"/>
    <property type="molecule type" value="Genomic_DNA"/>
</dbReference>
<dbReference type="OrthoDB" id="3466524at2759"/>
<protein>
    <submittedName>
        <fullName evidence="2">Uncharacterized protein</fullName>
    </submittedName>
</protein>
<keyword evidence="3" id="KW-1185">Reference proteome</keyword>
<sequence>MLFAIFLLGLLNLLTIASSTPAVLSREKRSKLCNDNTYAIAPTCSYLATYAEDIMEKCSEPGDPTIGTPSISCGQQFDTDNYNVIIMKNIDGECTGR</sequence>
<reference evidence="2" key="1">
    <citation type="submission" date="2021-07" db="EMBL/GenBank/DDBJ databases">
        <authorList>
            <person name="Durling M."/>
        </authorList>
    </citation>
    <scope>NUCLEOTIDE SEQUENCE</scope>
</reference>
<accession>A0A9N9LJY7</accession>